<dbReference type="EMBL" id="OCNH01000003">
    <property type="protein sequence ID" value="SOD91758.1"/>
    <property type="molecule type" value="Genomic_DNA"/>
</dbReference>
<dbReference type="SUPFAM" id="SSF48179">
    <property type="entry name" value="6-phosphogluconate dehydrogenase C-terminal domain-like"/>
    <property type="match status" value="1"/>
</dbReference>
<dbReference type="InterPro" id="IPR013118">
    <property type="entry name" value="Mannitol_DH_C"/>
</dbReference>
<feature type="domain" description="Mannitol dehydrogenase C-terminal" evidence="1">
    <location>
        <begin position="18"/>
        <end position="187"/>
    </location>
</feature>
<dbReference type="RefSeq" id="WP_097127194.1">
    <property type="nucleotide sequence ID" value="NZ_OCNH01000003.1"/>
</dbReference>
<dbReference type="Gene3D" id="1.10.1040.10">
    <property type="entry name" value="N-(1-d-carboxylethyl)-l-norvaline Dehydrogenase, domain 2"/>
    <property type="match status" value="1"/>
</dbReference>
<dbReference type="AlphaFoldDB" id="A0A286G8D9"/>
<evidence type="ECO:0000259" key="1">
    <source>
        <dbReference type="Pfam" id="PF08125"/>
    </source>
</evidence>
<organism evidence="2 3">
    <name type="scientific">Spirosoma fluviale</name>
    <dbReference type="NCBI Taxonomy" id="1597977"/>
    <lineage>
        <taxon>Bacteria</taxon>
        <taxon>Pseudomonadati</taxon>
        <taxon>Bacteroidota</taxon>
        <taxon>Cytophagia</taxon>
        <taxon>Cytophagales</taxon>
        <taxon>Cytophagaceae</taxon>
        <taxon>Spirosoma</taxon>
    </lineage>
</organism>
<name>A0A286G8D9_9BACT</name>
<sequence>MFTTTQEVSTESLSFPNLKAAHSVLAYPAFLAGYRTVHEAIEDNFVSAYVRAFLTIVAKSKVPVSPNPEDDINSSMVHLANSGESIPLDQLCQDGASKLSSLVIPILLDRLEQGKDVSSLTFLLAAYGHYLQAGVDDKGQEYTVVEPQLNQRDWSILTQGDALSLLDVSAFASAQLRSFPQVVAHYKSYRHQLACYGLLFSLKQTLCAFWEEEPESHR</sequence>
<dbReference type="OrthoDB" id="9768714at2"/>
<dbReference type="PANTHER" id="PTHR43362:SF1">
    <property type="entry name" value="MANNITOL DEHYDROGENASE 2-RELATED"/>
    <property type="match status" value="1"/>
</dbReference>
<dbReference type="GO" id="GO:0016616">
    <property type="term" value="F:oxidoreductase activity, acting on the CH-OH group of donors, NAD or NADP as acceptor"/>
    <property type="evidence" value="ECO:0007669"/>
    <property type="project" value="TreeGrafter"/>
</dbReference>
<evidence type="ECO:0000313" key="3">
    <source>
        <dbReference type="Proteomes" id="UP000219452"/>
    </source>
</evidence>
<keyword evidence="3" id="KW-1185">Reference proteome</keyword>
<dbReference type="InterPro" id="IPR050988">
    <property type="entry name" value="Mannitol_DH/Oxidoreductase"/>
</dbReference>
<dbReference type="InterPro" id="IPR013328">
    <property type="entry name" value="6PGD_dom2"/>
</dbReference>
<dbReference type="PANTHER" id="PTHR43362">
    <property type="entry name" value="MANNITOL DEHYDROGENASE DSF1-RELATED"/>
    <property type="match status" value="1"/>
</dbReference>
<proteinExistence type="predicted"/>
<protein>
    <submittedName>
        <fullName evidence="2">Mannitol dehydrogenase C-terminal domain-containing protein</fullName>
    </submittedName>
</protein>
<accession>A0A286G8D9</accession>
<dbReference type="Proteomes" id="UP000219452">
    <property type="component" value="Unassembled WGS sequence"/>
</dbReference>
<gene>
    <name evidence="2" type="ORF">SAMN06269250_3625</name>
</gene>
<dbReference type="InterPro" id="IPR008927">
    <property type="entry name" value="6-PGluconate_DH-like_C_sf"/>
</dbReference>
<evidence type="ECO:0000313" key="2">
    <source>
        <dbReference type="EMBL" id="SOD91758.1"/>
    </source>
</evidence>
<dbReference type="Pfam" id="PF08125">
    <property type="entry name" value="Mannitol_dh_C"/>
    <property type="match status" value="1"/>
</dbReference>
<reference evidence="3" key="1">
    <citation type="submission" date="2017-09" db="EMBL/GenBank/DDBJ databases">
        <authorList>
            <person name="Varghese N."/>
            <person name="Submissions S."/>
        </authorList>
    </citation>
    <scope>NUCLEOTIDE SEQUENCE [LARGE SCALE GENOMIC DNA]</scope>
    <source>
        <strain evidence="3">DSM 29961</strain>
    </source>
</reference>